<evidence type="ECO:0000256" key="6">
    <source>
        <dbReference type="ARBA" id="ARBA00022833"/>
    </source>
</evidence>
<dbReference type="Gene3D" id="3.40.390.10">
    <property type="entry name" value="Collagenase (Catalytic Domain)"/>
    <property type="match status" value="1"/>
</dbReference>
<evidence type="ECO:0000256" key="3">
    <source>
        <dbReference type="ARBA" id="ARBA00022723"/>
    </source>
</evidence>
<name>A0A7J5AL21_9FLAO</name>
<evidence type="ECO:0000256" key="7">
    <source>
        <dbReference type="ARBA" id="ARBA00023049"/>
    </source>
</evidence>
<evidence type="ECO:0000259" key="9">
    <source>
        <dbReference type="Pfam" id="PF05572"/>
    </source>
</evidence>
<keyword evidence="3" id="KW-0479">Metal-binding</keyword>
<keyword evidence="8" id="KW-1015">Disulfide bond</keyword>
<dbReference type="GO" id="GO:0008237">
    <property type="term" value="F:metallopeptidase activity"/>
    <property type="evidence" value="ECO:0007669"/>
    <property type="project" value="UniProtKB-KW"/>
</dbReference>
<dbReference type="CDD" id="cd04275">
    <property type="entry name" value="ZnMc_pappalysin_like"/>
    <property type="match status" value="1"/>
</dbReference>
<reference evidence="11 12" key="1">
    <citation type="submission" date="2019-09" db="EMBL/GenBank/DDBJ databases">
        <title>Flavobacterium sp. nov., isolated from glacier ice.</title>
        <authorList>
            <person name="Liu Q."/>
        </authorList>
    </citation>
    <scope>NUCLEOTIDE SEQUENCE [LARGE SCALE GENOMIC DNA]</scope>
    <source>
        <strain evidence="11 12">NBRC 112527</strain>
    </source>
</reference>
<feature type="domain" description="Peptidase M43 pregnancy-associated plasma-A" evidence="9">
    <location>
        <begin position="180"/>
        <end position="354"/>
    </location>
</feature>
<keyword evidence="4" id="KW-0732">Signal</keyword>
<feature type="domain" description="Secretion system C-terminal sorting" evidence="10">
    <location>
        <begin position="386"/>
        <end position="453"/>
    </location>
</feature>
<dbReference type="PANTHER" id="PTHR47466:SF1">
    <property type="entry name" value="METALLOPROTEASE MEP1 (AFU_ORTHOLOGUE AFUA_1G07730)-RELATED"/>
    <property type="match status" value="1"/>
</dbReference>
<keyword evidence="6" id="KW-0862">Zinc</keyword>
<dbReference type="RefSeq" id="WP_151105874.1">
    <property type="nucleotide sequence ID" value="NZ_WAEM01000001.1"/>
</dbReference>
<organism evidence="11 12">
    <name type="scientific">Flavobacterium luteum</name>
    <dbReference type="NCBI Taxonomy" id="2026654"/>
    <lineage>
        <taxon>Bacteria</taxon>
        <taxon>Pseudomonadati</taxon>
        <taxon>Bacteroidota</taxon>
        <taxon>Flavobacteriia</taxon>
        <taxon>Flavobacteriales</taxon>
        <taxon>Flavobacteriaceae</taxon>
        <taxon>Flavobacterium</taxon>
    </lineage>
</organism>
<comment type="caution">
    <text evidence="11">The sequence shown here is derived from an EMBL/GenBank/DDBJ whole genome shotgun (WGS) entry which is preliminary data.</text>
</comment>
<evidence type="ECO:0000256" key="2">
    <source>
        <dbReference type="ARBA" id="ARBA00022670"/>
    </source>
</evidence>
<dbReference type="NCBIfam" id="TIGR04183">
    <property type="entry name" value="Por_Secre_tail"/>
    <property type="match status" value="1"/>
</dbReference>
<dbReference type="InterPro" id="IPR008754">
    <property type="entry name" value="Peptidase_M43"/>
</dbReference>
<keyword evidence="5" id="KW-0378">Hydrolase</keyword>
<evidence type="ECO:0000313" key="12">
    <source>
        <dbReference type="Proteomes" id="UP000490922"/>
    </source>
</evidence>
<evidence type="ECO:0000256" key="8">
    <source>
        <dbReference type="ARBA" id="ARBA00023157"/>
    </source>
</evidence>
<comment type="similarity">
    <text evidence="1">Belongs to the peptidase M43B family.</text>
</comment>
<dbReference type="PANTHER" id="PTHR47466">
    <property type="match status" value="1"/>
</dbReference>
<dbReference type="InterPro" id="IPR024079">
    <property type="entry name" value="MetalloPept_cat_dom_sf"/>
</dbReference>
<evidence type="ECO:0000256" key="4">
    <source>
        <dbReference type="ARBA" id="ARBA00022729"/>
    </source>
</evidence>
<dbReference type="SUPFAM" id="SSF55486">
    <property type="entry name" value="Metalloproteases ('zincins'), catalytic domain"/>
    <property type="match status" value="1"/>
</dbReference>
<keyword evidence="7" id="KW-0482">Metalloprotease</keyword>
<keyword evidence="2" id="KW-0645">Protease</keyword>
<evidence type="ECO:0000259" key="10">
    <source>
        <dbReference type="Pfam" id="PF18962"/>
    </source>
</evidence>
<dbReference type="OrthoDB" id="6278496at2"/>
<dbReference type="GO" id="GO:0046872">
    <property type="term" value="F:metal ion binding"/>
    <property type="evidence" value="ECO:0007669"/>
    <property type="project" value="UniProtKB-KW"/>
</dbReference>
<dbReference type="EMBL" id="WAEM01000001">
    <property type="protein sequence ID" value="KAB1157679.1"/>
    <property type="molecule type" value="Genomic_DNA"/>
</dbReference>
<dbReference type="Pfam" id="PF18962">
    <property type="entry name" value="Por_Secre_tail"/>
    <property type="match status" value="1"/>
</dbReference>
<dbReference type="GO" id="GO:0006508">
    <property type="term" value="P:proteolysis"/>
    <property type="evidence" value="ECO:0007669"/>
    <property type="project" value="UniProtKB-KW"/>
</dbReference>
<sequence length="459" mass="51691">MKKNTQIHILFLILSLFFIHFSYSQNNISISKRSPSGKVRCSSVEYEKYLKLKNPKRATKDEFENWIAPKIIELKKNQYVQKTAATIITIPVVIHIIHNGNAIGVEENITDAQALSQITVLNQDFRRQLGTLGYNTNPVGADIEIEFCMAQRKPNGTATNGIDRIKRSTEQYATMDETENMKAATQWDPKKYFNIWTVYFSDDNNTEQYGTLGYAQFPSTSSLTGIDVDGGAANTDGVIIDYRNFGTSDIATGPYSQGYDKGRTATHEIGHCFGLVHIWGDGNGNPDTGKTDCSATDYCADTPQSGYEHYECGTFDTCKTKPGRDMNENYMDYTEDACMNIFTLNQKERITAVMNNSPRRKELKTSNACSPLLSSNKFDYLNGIYLFPNPTKNVLNISVLRSELPNSYTIYNTLGQEIENRNVQTSADLKINTSSYTKGFYLIKIVKENASKTLQFIKE</sequence>
<dbReference type="Pfam" id="PF05572">
    <property type="entry name" value="Peptidase_M43"/>
    <property type="match status" value="1"/>
</dbReference>
<accession>A0A7J5AL21</accession>
<dbReference type="InterPro" id="IPR026444">
    <property type="entry name" value="Secre_tail"/>
</dbReference>
<evidence type="ECO:0000256" key="5">
    <source>
        <dbReference type="ARBA" id="ARBA00022801"/>
    </source>
</evidence>
<protein>
    <submittedName>
        <fullName evidence="11">T9SS type A sorting domain-containing protein</fullName>
    </submittedName>
</protein>
<dbReference type="AlphaFoldDB" id="A0A7J5AL21"/>
<evidence type="ECO:0000256" key="1">
    <source>
        <dbReference type="ARBA" id="ARBA00008721"/>
    </source>
</evidence>
<gene>
    <name evidence="11" type="ORF">F6464_00940</name>
</gene>
<keyword evidence="12" id="KW-1185">Reference proteome</keyword>
<evidence type="ECO:0000313" key="11">
    <source>
        <dbReference type="EMBL" id="KAB1157679.1"/>
    </source>
</evidence>
<dbReference type="Proteomes" id="UP000490922">
    <property type="component" value="Unassembled WGS sequence"/>
</dbReference>
<proteinExistence type="inferred from homology"/>